<dbReference type="InterPro" id="IPR023346">
    <property type="entry name" value="Lysozyme-like_dom_sf"/>
</dbReference>
<keyword evidence="3" id="KW-0326">Glycosidase</keyword>
<dbReference type="KEGG" id="vg:55412491"/>
<dbReference type="Pfam" id="PF00959">
    <property type="entry name" value="Phage_lysozyme"/>
    <property type="match status" value="1"/>
</dbReference>
<dbReference type="SUPFAM" id="SSF53955">
    <property type="entry name" value="Lysozyme-like"/>
    <property type="match status" value="1"/>
</dbReference>
<dbReference type="InterPro" id="IPR002196">
    <property type="entry name" value="Glyco_hydro_24"/>
</dbReference>
<dbReference type="GO" id="GO:0031640">
    <property type="term" value="P:killing of cells of another organism"/>
    <property type="evidence" value="ECO:0007669"/>
    <property type="project" value="UniProtKB-KW"/>
</dbReference>
<evidence type="ECO:0000256" key="2">
    <source>
        <dbReference type="ARBA" id="ARBA00022638"/>
    </source>
</evidence>
<keyword evidence="2 3" id="KW-0081">Bacteriolytic enzyme</keyword>
<dbReference type="EC" id="3.2.1.17" evidence="3"/>
<reference evidence="4 5" key="1">
    <citation type="journal article" date="2013" name="PLoS Genet.">
        <title>Expanding the Marine Virosphere Using Metagenomics.</title>
        <authorList>
            <person name="Mizuno C.M."/>
            <person name="Rodriguez-Valera F."/>
            <person name="Kimes N.E."/>
            <person name="Ghai R."/>
        </authorList>
    </citation>
    <scope>NUCLEOTIDE SEQUENCE [LARGE SCALE GENOMIC DNA]</scope>
    <source>
        <strain evidence="4">UvMED-CGR-U-MedDCM-OCT-S35-C6</strain>
    </source>
</reference>
<dbReference type="Proteomes" id="UP000504827">
    <property type="component" value="Segment"/>
</dbReference>
<keyword evidence="3 4" id="KW-0378">Hydrolase</keyword>
<dbReference type="GO" id="GO:0003796">
    <property type="term" value="F:lysozyme activity"/>
    <property type="evidence" value="ECO:0007669"/>
    <property type="project" value="UniProtKB-EC"/>
</dbReference>
<keyword evidence="1 3" id="KW-0929">Antimicrobial</keyword>
<comment type="similarity">
    <text evidence="3">Belongs to the glycosyl hydrolase 24 family.</text>
</comment>
<dbReference type="InterPro" id="IPR052619">
    <property type="entry name" value="Phage_lysozyme-like"/>
</dbReference>
<protein>
    <recommendedName>
        <fullName evidence="3">Lysozyme</fullName>
        <ecNumber evidence="3">3.2.1.17</ecNumber>
    </recommendedName>
</protein>
<dbReference type="GeneID" id="55412491"/>
<comment type="catalytic activity">
    <reaction evidence="3">
        <text>Hydrolysis of (1-&gt;4)-beta-linkages between N-acetylmuramic acid and N-acetyl-D-glucosamine residues in a peptidoglycan and between N-acetyl-D-glucosamine residues in chitodextrins.</text>
        <dbReference type="EC" id="3.2.1.17"/>
    </reaction>
</comment>
<evidence type="ECO:0000256" key="3">
    <source>
        <dbReference type="RuleBase" id="RU003788"/>
    </source>
</evidence>
<dbReference type="GO" id="GO:0009253">
    <property type="term" value="P:peptidoglycan catabolic process"/>
    <property type="evidence" value="ECO:0007669"/>
    <property type="project" value="InterPro"/>
</dbReference>
<evidence type="ECO:0000256" key="1">
    <source>
        <dbReference type="ARBA" id="ARBA00022529"/>
    </source>
</evidence>
<dbReference type="GO" id="GO:0042742">
    <property type="term" value="P:defense response to bacterium"/>
    <property type="evidence" value="ECO:0007669"/>
    <property type="project" value="UniProtKB-KW"/>
</dbReference>
<keyword evidence="5" id="KW-1185">Reference proteome</keyword>
<dbReference type="RefSeq" id="YP_010761261.1">
    <property type="nucleotide sequence ID" value="NC_047702.1"/>
</dbReference>
<dbReference type="EMBL" id="AP013542">
    <property type="protein sequence ID" value="BAQ94175.1"/>
    <property type="molecule type" value="Genomic_DNA"/>
</dbReference>
<dbReference type="PANTHER" id="PTHR37406">
    <property type="entry name" value="T4-TYPE LYSOZYME 1-RELATED"/>
    <property type="match status" value="1"/>
</dbReference>
<evidence type="ECO:0000313" key="4">
    <source>
        <dbReference type="EMBL" id="BAQ94175.1"/>
    </source>
</evidence>
<dbReference type="PANTHER" id="PTHR37406:SF1">
    <property type="entry name" value="T4-TYPE LYSOZYME 1-RELATED"/>
    <property type="match status" value="1"/>
</dbReference>
<dbReference type="GO" id="GO:0016998">
    <property type="term" value="P:cell wall macromolecule catabolic process"/>
    <property type="evidence" value="ECO:0007669"/>
    <property type="project" value="InterPro"/>
</dbReference>
<proteinExistence type="inferred from homology"/>
<dbReference type="InterPro" id="IPR023347">
    <property type="entry name" value="Lysozyme_dom_sf"/>
</dbReference>
<name>A0A6S4P9P5_9CAUD</name>
<evidence type="ECO:0000313" key="5">
    <source>
        <dbReference type="Proteomes" id="UP000504827"/>
    </source>
</evidence>
<organism evidence="4 5">
    <name type="scientific">uncultured phage_MedDCM-OCT-S35-C6</name>
    <dbReference type="NCBI Taxonomy" id="2741075"/>
    <lineage>
        <taxon>Viruses</taxon>
        <taxon>Duplodnaviria</taxon>
        <taxon>Heunggongvirae</taxon>
        <taxon>Uroviricota</taxon>
        <taxon>Caudoviricetes</taxon>
        <taxon>Autographivirales</taxon>
        <taxon>Pelagivirus</taxon>
        <taxon>Pelagivirus S35C6</taxon>
    </lineage>
</organism>
<sequence>MDIEQTKEAIKKEEGFRMETYHCTEGHLTGGYGHKMLDGEVPPKDKAGWDALFDKDFNVALNGAEELLQMCPNIHQTAKHLVVEMVYQMGAYGVSKFKGMLKALQEEDYKTASVEMLDSRWAKQTPNRANRMAERMANI</sequence>
<dbReference type="Gene3D" id="1.10.530.40">
    <property type="match status" value="1"/>
</dbReference>
<accession>A0A6S4P9P5</accession>